<comment type="cofactor">
    <cofactor evidence="6">
        <name>[4Fe-4S] cluster</name>
        <dbReference type="ChEBI" id="CHEBI:49883"/>
    </cofactor>
    <text evidence="6">Binds 2 [4Fe-4S] clusters.</text>
</comment>
<keyword evidence="6" id="KW-0813">Transport</keyword>
<evidence type="ECO:0000256" key="1">
    <source>
        <dbReference type="ARBA" id="ARBA00022485"/>
    </source>
</evidence>
<keyword evidence="1 6" id="KW-0004">4Fe-4S</keyword>
<dbReference type="SUPFAM" id="SSF46548">
    <property type="entry name" value="alpha-helical ferredoxin"/>
    <property type="match status" value="1"/>
</dbReference>
<dbReference type="Gene3D" id="1.10.1060.10">
    <property type="entry name" value="Alpha-helical ferredoxin"/>
    <property type="match status" value="1"/>
</dbReference>
<evidence type="ECO:0000313" key="9">
    <source>
        <dbReference type="Proteomes" id="UP000002217"/>
    </source>
</evidence>
<reference evidence="8 9" key="1">
    <citation type="journal article" date="2009" name="Stand. Genomic Sci.">
        <title>Complete genome sequence of Desulfotomaculum acetoxidans type strain (5575).</title>
        <authorList>
            <person name="Spring S."/>
            <person name="Lapidus A."/>
            <person name="Schroder M."/>
            <person name="Gleim D."/>
            <person name="Sims D."/>
            <person name="Meincke L."/>
            <person name="Glavina Del Rio T."/>
            <person name="Tice H."/>
            <person name="Copeland A."/>
            <person name="Cheng J.F."/>
            <person name="Lucas S."/>
            <person name="Chen F."/>
            <person name="Nolan M."/>
            <person name="Bruce D."/>
            <person name="Goodwin L."/>
            <person name="Pitluck S."/>
            <person name="Ivanova N."/>
            <person name="Mavromatis K."/>
            <person name="Mikhailova N."/>
            <person name="Pati A."/>
            <person name="Chen A."/>
            <person name="Palaniappan K."/>
            <person name="Land M."/>
            <person name="Hauser L."/>
            <person name="Chang Y.J."/>
            <person name="Jeffries C.D."/>
            <person name="Chain P."/>
            <person name="Saunders E."/>
            <person name="Brettin T."/>
            <person name="Detter J.C."/>
            <person name="Goker M."/>
            <person name="Bristow J."/>
            <person name="Eisen J.A."/>
            <person name="Markowitz V."/>
            <person name="Hugenholtz P."/>
            <person name="Kyrpides N.C."/>
            <person name="Klenk H.P."/>
            <person name="Han C."/>
        </authorList>
    </citation>
    <scope>NUCLEOTIDE SEQUENCE [LARGE SCALE GENOMIC DNA]</scope>
    <source>
        <strain evidence="9">ATCC 49208 / DSM 771 / VKM B-1644</strain>
    </source>
</reference>
<comment type="function">
    <text evidence="6">Component of a complex that catalyzes the oxidation of glycolate to glyoxylate.</text>
</comment>
<dbReference type="InterPro" id="IPR004017">
    <property type="entry name" value="Cys_rich_dom"/>
</dbReference>
<keyword evidence="2 6" id="KW-0479">Metal-binding</keyword>
<dbReference type="Pfam" id="PF02754">
    <property type="entry name" value="CCG"/>
    <property type="match status" value="2"/>
</dbReference>
<feature type="domain" description="4Fe-4S ferredoxin-type" evidence="7">
    <location>
        <begin position="9"/>
        <end position="36"/>
    </location>
</feature>
<feature type="domain" description="4Fe-4S ferredoxin-type" evidence="7">
    <location>
        <begin position="60"/>
        <end position="88"/>
    </location>
</feature>
<evidence type="ECO:0000256" key="5">
    <source>
        <dbReference type="ARBA" id="ARBA00023014"/>
    </source>
</evidence>
<gene>
    <name evidence="8" type="ordered locus">Dtox_0987</name>
</gene>
<evidence type="ECO:0000256" key="6">
    <source>
        <dbReference type="PIRNR" id="PIRNR000139"/>
    </source>
</evidence>
<comment type="catalytic activity">
    <reaction evidence="6">
        <text>(R)-lactate + A = pyruvate + AH2</text>
        <dbReference type="Rhea" id="RHEA:15089"/>
        <dbReference type="ChEBI" id="CHEBI:13193"/>
        <dbReference type="ChEBI" id="CHEBI:15361"/>
        <dbReference type="ChEBI" id="CHEBI:16004"/>
        <dbReference type="ChEBI" id="CHEBI:17499"/>
    </reaction>
</comment>
<dbReference type="Proteomes" id="UP000002217">
    <property type="component" value="Chromosome"/>
</dbReference>
<dbReference type="PANTHER" id="PTHR32479">
    <property type="entry name" value="GLYCOLATE OXIDASE IRON-SULFUR SUBUNIT"/>
    <property type="match status" value="1"/>
</dbReference>
<evidence type="ECO:0000256" key="4">
    <source>
        <dbReference type="ARBA" id="ARBA00023004"/>
    </source>
</evidence>
<dbReference type="GO" id="GO:0046872">
    <property type="term" value="F:metal ion binding"/>
    <property type="evidence" value="ECO:0007669"/>
    <property type="project" value="UniProtKB-UniRule"/>
</dbReference>
<dbReference type="EC" id="1.1.99.14" evidence="6"/>
<dbReference type="InterPro" id="IPR017896">
    <property type="entry name" value="4Fe4S_Fe-S-bd"/>
</dbReference>
<dbReference type="RefSeq" id="WP_015756591.1">
    <property type="nucleotide sequence ID" value="NC_013216.1"/>
</dbReference>
<dbReference type="PIRSF" id="PIRSF000139">
    <property type="entry name" value="Glc_ox_4Fe-4S"/>
    <property type="match status" value="1"/>
</dbReference>
<dbReference type="EMBL" id="CP001720">
    <property type="protein sequence ID" value="ACV61876.1"/>
    <property type="molecule type" value="Genomic_DNA"/>
</dbReference>
<comment type="catalytic activity">
    <reaction evidence="6">
        <text>glycolate + A = glyoxylate + AH2</text>
        <dbReference type="Rhea" id="RHEA:21264"/>
        <dbReference type="ChEBI" id="CHEBI:13193"/>
        <dbReference type="ChEBI" id="CHEBI:17499"/>
        <dbReference type="ChEBI" id="CHEBI:29805"/>
        <dbReference type="ChEBI" id="CHEBI:36655"/>
        <dbReference type="EC" id="1.1.99.14"/>
    </reaction>
</comment>
<sequence length="411" mass="45076">MLSQPDQLKDIQSQFQKCVRCGLCRSVCPIFKEDRRETAAPRGKVFLAQMLAEGEITPDSKAAQNLSMCLMCESCSSECPSGIEVHKIVSLARSMVNENNPSLTNKANKLIFKDLWSKPSLMNLSFNLIKTGQALGLLDFGTKSGLLPKSGRLLGELPGKPARQALPEIVPPTTRQKARTGYFLGCATNYLYPQVAFSTVKILSHLGCEVVIPRELTCCGLPQLANGEPAAGHNLARQNLQIFKRAGVEAVVCDCASCSATLAENWGQALPVYDAVKYIIQELKLDLSDKKQINNQPIKIVTYHDPCHLAKAQRIRQQPRQLLQMLPGVEYREMPGADNCCGGAGTFVVKNYDLSMRILDRKIASIKETGADIVATCCPTCTMQLKHGLDKHGLQIEVKHPLELLAETLGL</sequence>
<dbReference type="PROSITE" id="PS00198">
    <property type="entry name" value="4FE4S_FER_1"/>
    <property type="match status" value="1"/>
</dbReference>
<accession>C8W3A9</accession>
<dbReference type="HOGENOM" id="CLU_023081_0_1_9"/>
<keyword evidence="9" id="KW-1185">Reference proteome</keyword>
<dbReference type="PANTHER" id="PTHR32479:SF17">
    <property type="entry name" value="GLYCOLATE OXIDASE IRON-SULFUR SUBUNIT"/>
    <property type="match status" value="1"/>
</dbReference>
<protein>
    <recommendedName>
        <fullName evidence="6">Glycolate oxidase iron-sulfur subunit</fullName>
        <ecNumber evidence="6">1.1.99.14</ecNumber>
    </recommendedName>
</protein>
<evidence type="ECO:0000259" key="7">
    <source>
        <dbReference type="PROSITE" id="PS51379"/>
    </source>
</evidence>
<keyword evidence="4 6" id="KW-0408">Iron</keyword>
<dbReference type="GO" id="GO:0051539">
    <property type="term" value="F:4 iron, 4 sulfur cluster binding"/>
    <property type="evidence" value="ECO:0007669"/>
    <property type="project" value="UniProtKB-UniRule"/>
</dbReference>
<dbReference type="PROSITE" id="PS51379">
    <property type="entry name" value="4FE4S_FER_2"/>
    <property type="match status" value="2"/>
</dbReference>
<dbReference type="InterPro" id="IPR017900">
    <property type="entry name" value="4Fe4S_Fe_S_CS"/>
</dbReference>
<dbReference type="STRING" id="485916.Dtox_0987"/>
<keyword evidence="6" id="KW-0249">Electron transport</keyword>
<evidence type="ECO:0000256" key="3">
    <source>
        <dbReference type="ARBA" id="ARBA00022737"/>
    </source>
</evidence>
<dbReference type="eggNOG" id="COG0247">
    <property type="taxonomic scope" value="Bacteria"/>
</dbReference>
<dbReference type="Pfam" id="PF13183">
    <property type="entry name" value="Fer4_8"/>
    <property type="match status" value="1"/>
</dbReference>
<organism evidence="8 9">
    <name type="scientific">Desulfofarcimen acetoxidans (strain ATCC 49208 / DSM 771 / KCTC 5769 / VKM B-1644 / 5575)</name>
    <name type="common">Desulfotomaculum acetoxidans</name>
    <dbReference type="NCBI Taxonomy" id="485916"/>
    <lineage>
        <taxon>Bacteria</taxon>
        <taxon>Bacillati</taxon>
        <taxon>Bacillota</taxon>
        <taxon>Clostridia</taxon>
        <taxon>Eubacteriales</taxon>
        <taxon>Peptococcaceae</taxon>
        <taxon>Desulfofarcimen</taxon>
    </lineage>
</organism>
<dbReference type="OrthoDB" id="9794954at2"/>
<proteinExistence type="predicted"/>
<keyword evidence="3" id="KW-0677">Repeat</keyword>
<dbReference type="InterPro" id="IPR009051">
    <property type="entry name" value="Helical_ferredxn"/>
</dbReference>
<dbReference type="GO" id="GO:0019154">
    <property type="term" value="F:glycolate dehydrogenase activity"/>
    <property type="evidence" value="ECO:0007669"/>
    <property type="project" value="UniProtKB-EC"/>
</dbReference>
<dbReference type="InterPro" id="IPR012257">
    <property type="entry name" value="Glc_ox_4Fe-4S"/>
</dbReference>
<dbReference type="AlphaFoldDB" id="C8W3A9"/>
<evidence type="ECO:0000256" key="2">
    <source>
        <dbReference type="ARBA" id="ARBA00022723"/>
    </source>
</evidence>
<name>C8W3A9_DESAS</name>
<dbReference type="KEGG" id="dae:Dtox_0987"/>
<evidence type="ECO:0000313" key="8">
    <source>
        <dbReference type="EMBL" id="ACV61876.1"/>
    </source>
</evidence>
<keyword evidence="5 6" id="KW-0411">Iron-sulfur</keyword>